<dbReference type="Proteomes" id="UP000558997">
    <property type="component" value="Unassembled WGS sequence"/>
</dbReference>
<reference evidence="1 2" key="1">
    <citation type="submission" date="2020-08" db="EMBL/GenBank/DDBJ databases">
        <title>Sequencing the genomes of 1000 actinobacteria strains.</title>
        <authorList>
            <person name="Klenk H.-P."/>
        </authorList>
    </citation>
    <scope>NUCLEOTIDE SEQUENCE [LARGE SCALE GENOMIC DNA]</scope>
    <source>
        <strain evidence="1 2">DSM 17294</strain>
    </source>
</reference>
<evidence type="ECO:0000313" key="1">
    <source>
        <dbReference type="EMBL" id="MBB5980590.1"/>
    </source>
</evidence>
<organism evidence="1 2">
    <name type="scientific">Kribbella solani</name>
    <dbReference type="NCBI Taxonomy" id="236067"/>
    <lineage>
        <taxon>Bacteria</taxon>
        <taxon>Bacillati</taxon>
        <taxon>Actinomycetota</taxon>
        <taxon>Actinomycetes</taxon>
        <taxon>Propionibacteriales</taxon>
        <taxon>Kribbellaceae</taxon>
        <taxon>Kribbella</taxon>
    </lineage>
</organism>
<dbReference type="EMBL" id="JACHNF010000001">
    <property type="protein sequence ID" value="MBB5980590.1"/>
    <property type="molecule type" value="Genomic_DNA"/>
</dbReference>
<keyword evidence="2" id="KW-1185">Reference proteome</keyword>
<protein>
    <submittedName>
        <fullName evidence="1">Uncharacterized protein</fullName>
    </submittedName>
</protein>
<name>A0A841DV18_9ACTN</name>
<gene>
    <name evidence="1" type="ORF">HDA44_003931</name>
</gene>
<comment type="caution">
    <text evidence="1">The sequence shown here is derived from an EMBL/GenBank/DDBJ whole genome shotgun (WGS) entry which is preliminary data.</text>
</comment>
<dbReference type="AlphaFoldDB" id="A0A841DV18"/>
<proteinExistence type="predicted"/>
<evidence type="ECO:0000313" key="2">
    <source>
        <dbReference type="Proteomes" id="UP000558997"/>
    </source>
</evidence>
<dbReference type="RefSeq" id="WP_184836444.1">
    <property type="nucleotide sequence ID" value="NZ_BAAAVN010000003.1"/>
</dbReference>
<sequence>MEYVEFDAARRRVLRSWGRELVEPEALAAAVERLRADAETIRDDAERAKARRYLTTLDNLVIEARTPESESLRAASNVLLRALAPDGTPVERRVRAATAMAEINRIARVAPTPAECAAVLELNESLAEIIELETEV</sequence>
<accession>A0A841DV18</accession>